<name>A0A6J3MF03_9PEZI</name>
<evidence type="ECO:0000256" key="7">
    <source>
        <dbReference type="ARBA" id="ARBA00023306"/>
    </source>
</evidence>
<dbReference type="RefSeq" id="XP_033463611.1">
    <property type="nucleotide sequence ID" value="XM_033606266.1"/>
</dbReference>
<comment type="subcellular location">
    <subcellularLocation>
        <location evidence="1">Nucleus</location>
    </subcellularLocation>
</comment>
<evidence type="ECO:0000256" key="1">
    <source>
        <dbReference type="ARBA" id="ARBA00004123"/>
    </source>
</evidence>
<comment type="similarity">
    <text evidence="2">Belongs to the rad17/RAD24 family.</text>
</comment>
<evidence type="ECO:0000256" key="2">
    <source>
        <dbReference type="ARBA" id="ARBA00006168"/>
    </source>
</evidence>
<dbReference type="Gene3D" id="3.40.50.300">
    <property type="entry name" value="P-loop containing nucleotide triphosphate hydrolases"/>
    <property type="match status" value="1"/>
</dbReference>
<dbReference type="Proteomes" id="UP000504637">
    <property type="component" value="Unplaced"/>
</dbReference>
<evidence type="ECO:0000256" key="6">
    <source>
        <dbReference type="ARBA" id="ARBA00023242"/>
    </source>
</evidence>
<protein>
    <submittedName>
        <fullName evidence="11">Rad17-domain-containing protein</fullName>
    </submittedName>
</protein>
<dbReference type="GO" id="GO:0000077">
    <property type="term" value="P:DNA damage checkpoint signaling"/>
    <property type="evidence" value="ECO:0007669"/>
    <property type="project" value="TreeGrafter"/>
</dbReference>
<feature type="domain" description="Checkpoint protein RAD24-like helical bundle" evidence="9">
    <location>
        <begin position="442"/>
        <end position="540"/>
    </location>
</feature>
<evidence type="ECO:0000313" key="11">
    <source>
        <dbReference type="RefSeq" id="XP_033463611.1"/>
    </source>
</evidence>
<reference evidence="11" key="2">
    <citation type="submission" date="2020-04" db="EMBL/GenBank/DDBJ databases">
        <authorList>
            <consortium name="NCBI Genome Project"/>
        </authorList>
    </citation>
    <scope>NUCLEOTIDE SEQUENCE</scope>
    <source>
        <strain evidence="11">CBS 342.82</strain>
    </source>
</reference>
<evidence type="ECO:0000259" key="9">
    <source>
        <dbReference type="Pfam" id="PF25812"/>
    </source>
</evidence>
<proteinExistence type="inferred from homology"/>
<evidence type="ECO:0000256" key="5">
    <source>
        <dbReference type="ARBA" id="ARBA00022840"/>
    </source>
</evidence>
<dbReference type="GO" id="GO:0033314">
    <property type="term" value="P:mitotic DNA replication checkpoint signaling"/>
    <property type="evidence" value="ECO:0007669"/>
    <property type="project" value="TreeGrafter"/>
</dbReference>
<dbReference type="GO" id="GO:0006281">
    <property type="term" value="P:DNA repair"/>
    <property type="evidence" value="ECO:0007669"/>
    <property type="project" value="InterPro"/>
</dbReference>
<dbReference type="InterPro" id="IPR004582">
    <property type="entry name" value="Checkpoint_prot_Rad17_Rad24"/>
</dbReference>
<evidence type="ECO:0000256" key="8">
    <source>
        <dbReference type="SAM" id="MobiDB-lite"/>
    </source>
</evidence>
<keyword evidence="4" id="KW-0227">DNA damage</keyword>
<feature type="region of interest" description="Disordered" evidence="8">
    <location>
        <begin position="740"/>
        <end position="759"/>
    </location>
</feature>
<evidence type="ECO:0000256" key="4">
    <source>
        <dbReference type="ARBA" id="ARBA00022763"/>
    </source>
</evidence>
<dbReference type="InterPro" id="IPR027417">
    <property type="entry name" value="P-loop_NTPase"/>
</dbReference>
<dbReference type="AlphaFoldDB" id="A0A6J3MF03"/>
<keyword evidence="10" id="KW-1185">Reference proteome</keyword>
<dbReference type="GeneID" id="54364066"/>
<accession>A0A6J3MF03</accession>
<gene>
    <name evidence="11" type="ORF">K489DRAFT_386867</name>
</gene>
<dbReference type="PANTHER" id="PTHR12172">
    <property type="entry name" value="CELL CYCLE CHECKPOINT PROTEIN RAD17"/>
    <property type="match status" value="1"/>
</dbReference>
<dbReference type="GO" id="GO:0003689">
    <property type="term" value="F:DNA clamp loader activity"/>
    <property type="evidence" value="ECO:0007669"/>
    <property type="project" value="TreeGrafter"/>
</dbReference>
<dbReference type="SUPFAM" id="SSF52540">
    <property type="entry name" value="P-loop containing nucleoside triphosphate hydrolases"/>
    <property type="match status" value="1"/>
</dbReference>
<feature type="region of interest" description="Disordered" evidence="8">
    <location>
        <begin position="1"/>
        <end position="26"/>
    </location>
</feature>
<keyword evidence="5" id="KW-0067">ATP-binding</keyword>
<organism evidence="11">
    <name type="scientific">Dissoconium aciculare CBS 342.82</name>
    <dbReference type="NCBI Taxonomy" id="1314786"/>
    <lineage>
        <taxon>Eukaryota</taxon>
        <taxon>Fungi</taxon>
        <taxon>Dikarya</taxon>
        <taxon>Ascomycota</taxon>
        <taxon>Pezizomycotina</taxon>
        <taxon>Dothideomycetes</taxon>
        <taxon>Dothideomycetidae</taxon>
        <taxon>Mycosphaerellales</taxon>
        <taxon>Dissoconiaceae</taxon>
        <taxon>Dissoconium</taxon>
    </lineage>
</organism>
<dbReference type="GO" id="GO:0003682">
    <property type="term" value="F:chromatin binding"/>
    <property type="evidence" value="ECO:0007669"/>
    <property type="project" value="TreeGrafter"/>
</dbReference>
<dbReference type="InterPro" id="IPR057927">
    <property type="entry name" value="RAD24-like_helical"/>
</dbReference>
<evidence type="ECO:0000256" key="3">
    <source>
        <dbReference type="ARBA" id="ARBA00022741"/>
    </source>
</evidence>
<dbReference type="GO" id="GO:0005634">
    <property type="term" value="C:nucleus"/>
    <property type="evidence" value="ECO:0007669"/>
    <property type="project" value="UniProtKB-SubCell"/>
</dbReference>
<keyword evidence="7" id="KW-0131">Cell cycle</keyword>
<reference evidence="11" key="1">
    <citation type="submission" date="2020-01" db="EMBL/GenBank/DDBJ databases">
        <authorList>
            <consortium name="DOE Joint Genome Institute"/>
            <person name="Haridas S."/>
            <person name="Albert R."/>
            <person name="Binder M."/>
            <person name="Bloem J."/>
            <person name="Labutti K."/>
            <person name="Salamov A."/>
            <person name="Andreopoulos B."/>
            <person name="Baker S.E."/>
            <person name="Barry K."/>
            <person name="Bills G."/>
            <person name="Bluhm B.H."/>
            <person name="Cannon C."/>
            <person name="Castanera R."/>
            <person name="Culley D.E."/>
            <person name="Daum C."/>
            <person name="Ezra D."/>
            <person name="Gonzalez J.B."/>
            <person name="Henrissat B."/>
            <person name="Kuo A."/>
            <person name="Liang C."/>
            <person name="Lipzen A."/>
            <person name="Lutzoni F."/>
            <person name="Magnuson J."/>
            <person name="Mondo S."/>
            <person name="Nolan M."/>
            <person name="Ohm R."/>
            <person name="Pangilinan J."/>
            <person name="Park H.-J."/>
            <person name="Ramirez L."/>
            <person name="Alfaro M."/>
            <person name="Sun H."/>
            <person name="Tritt A."/>
            <person name="Yoshinaga Y."/>
            <person name="Zwiers L.-H."/>
            <person name="Turgeon B.G."/>
            <person name="Goodwin S.B."/>
            <person name="Spatafora J.W."/>
            <person name="Crous P.W."/>
            <person name="Grigoriev I.V."/>
        </authorList>
    </citation>
    <scope>NUCLEOTIDE SEQUENCE</scope>
    <source>
        <strain evidence="11">CBS 342.82</strain>
    </source>
</reference>
<dbReference type="GO" id="GO:0005524">
    <property type="term" value="F:ATP binding"/>
    <property type="evidence" value="ECO:0007669"/>
    <property type="project" value="UniProtKB-KW"/>
</dbReference>
<dbReference type="Pfam" id="PF03215">
    <property type="entry name" value="Rad17"/>
    <property type="match status" value="1"/>
</dbReference>
<evidence type="ECO:0000313" key="10">
    <source>
        <dbReference type="Proteomes" id="UP000504637"/>
    </source>
</evidence>
<dbReference type="PANTHER" id="PTHR12172:SF0">
    <property type="entry name" value="CELL CYCLE CHECKPOINT PROTEIN RAD17"/>
    <property type="match status" value="1"/>
</dbReference>
<keyword evidence="6" id="KW-0539">Nucleus</keyword>
<dbReference type="OrthoDB" id="10265971at2759"/>
<keyword evidence="3" id="KW-0547">Nucleotide-binding</keyword>
<dbReference type="Pfam" id="PF25812">
    <property type="entry name" value="RAD24_helical"/>
    <property type="match status" value="1"/>
</dbReference>
<reference evidence="11" key="3">
    <citation type="submission" date="2025-08" db="UniProtKB">
        <authorList>
            <consortium name="RefSeq"/>
        </authorList>
    </citation>
    <scope>IDENTIFICATION</scope>
    <source>
        <strain evidence="11">CBS 342.82</strain>
    </source>
</reference>
<sequence>MPIVRRRSRDTTVSPQSKSNKKGLSVAMNKPIYSFFNAVTQRQNSSQPSASPERLPKSVDDLETIQDEFEDEDIANDISLPVSTQGSSIALAMRKRKSPLSQDGRGVADNLAPASLKFRKTSNGSRLPTPVLSSDGRPWMERFGPLDITELAVHKRKVADVRQWLEHARTARRQQVLVLKGPAGTGKTTTVKLLTKELGISLIEWKSSVAADADSGDARTQSAQFEDFIGRAGKSTSLSLSSDAAGTLTPPVSLTPAVSSLNGNQALLIEEFPSTFSRSSNALQYFRSSILQFLASDVPRHVNAVPIVMVISETSASSNTAAADSFTAHRLLGPELGNHPYVNVIEFNPVAPTILIKALELVVVKESRFSGRRKTPGPLVLQRLAETGDIRSAVCSLEFLCLRGDEGDTWSSKVAFTKTKKAKSQSLTEAEEQALKLISNRESSLGIFHSVGKVVYNKRVQSTSKEDPLPGWLSQYSRNNIPETDADELYNELGTDVMTFLAALHENYAPSCNSTSAEQSLECMHQCLEQLSDADLLSIDQFAYSSRVSSGSAADGLRQDELCFQVAVRGLLFSLPNPVHRATLPGSRPGDSHKMLYPASLRLWRKQEETTDRLKYIFDQLCSTEATLDLPSNRNGRLATPQGVESWRSNALGVTNTAITEVQADQAARYIPDQKLDLLLDRLPYMARILPVKELTSSTLVTKPSGSELQSLPETVPADEANDDFDSSVARGILAIKSKSNSSEKTPFGAPKISGHVPARTPHVARSEVAEVSIGSLVLEDDDIVDD</sequence>